<protein>
    <submittedName>
        <fullName evidence="1 2">Uncharacterized protein</fullName>
    </submittedName>
</protein>
<dbReference type="PaxDb" id="6945-B7PA63"/>
<dbReference type="EMBL" id="DS669277">
    <property type="protein sequence ID" value="EEC03485.1"/>
    <property type="molecule type" value="Genomic_DNA"/>
</dbReference>
<proteinExistence type="predicted"/>
<dbReference type="HOGENOM" id="CLU_2673832_0_0_1"/>
<evidence type="ECO:0000313" key="1">
    <source>
        <dbReference type="EMBL" id="EEC03485.1"/>
    </source>
</evidence>
<dbReference type="VEuPathDB" id="VectorBase:ISCI017492"/>
<dbReference type="AlphaFoldDB" id="B7PA63"/>
<dbReference type="VEuPathDB" id="VectorBase:ISCW017492"/>
<accession>B7PA63</accession>
<keyword evidence="3" id="KW-1185">Reference proteome</keyword>
<evidence type="ECO:0000313" key="3">
    <source>
        <dbReference type="Proteomes" id="UP000001555"/>
    </source>
</evidence>
<dbReference type="EnsemblMetazoa" id="ISCW017492-RA">
    <property type="protein sequence ID" value="ISCW017492-PA"/>
    <property type="gene ID" value="ISCW017492"/>
</dbReference>
<gene>
    <name evidence="1" type="ORF">IscW_ISCW017492</name>
</gene>
<reference evidence="1 3" key="1">
    <citation type="submission" date="2008-03" db="EMBL/GenBank/DDBJ databases">
        <title>Annotation of Ixodes scapularis.</title>
        <authorList>
            <consortium name="Ixodes scapularis Genome Project Consortium"/>
            <person name="Caler E."/>
            <person name="Hannick L.I."/>
            <person name="Bidwell S."/>
            <person name="Joardar V."/>
            <person name="Thiagarajan M."/>
            <person name="Amedeo P."/>
            <person name="Galinsky K.J."/>
            <person name="Schobel S."/>
            <person name="Inman J."/>
            <person name="Hostetler J."/>
            <person name="Miller J."/>
            <person name="Hammond M."/>
            <person name="Megy K."/>
            <person name="Lawson D."/>
            <person name="Kodira C."/>
            <person name="Sutton G."/>
            <person name="Meyer J."/>
            <person name="Hill C.A."/>
            <person name="Birren B."/>
            <person name="Nene V."/>
            <person name="Collins F."/>
            <person name="Alarcon-Chaidez F."/>
            <person name="Wikel S."/>
            <person name="Strausberg R."/>
        </authorList>
    </citation>
    <scope>NUCLEOTIDE SEQUENCE [LARGE SCALE GENOMIC DNA]</scope>
    <source>
        <strain evidence="3">Wikel</strain>
        <strain evidence="1">Wikel colony</strain>
    </source>
</reference>
<name>B7PA63_IXOSC</name>
<dbReference type="Proteomes" id="UP000001555">
    <property type="component" value="Unassembled WGS sequence"/>
</dbReference>
<sequence length="75" mass="8193">MSTFGLAAYPDLERPTRHSHALSAEQGVIVDLQFYATGNFLITAGDYTRVRISSASRTVRRATLALCPSCQDFIG</sequence>
<organism>
    <name type="scientific">Ixodes scapularis</name>
    <name type="common">Black-legged tick</name>
    <name type="synonym">Deer tick</name>
    <dbReference type="NCBI Taxonomy" id="6945"/>
    <lineage>
        <taxon>Eukaryota</taxon>
        <taxon>Metazoa</taxon>
        <taxon>Ecdysozoa</taxon>
        <taxon>Arthropoda</taxon>
        <taxon>Chelicerata</taxon>
        <taxon>Arachnida</taxon>
        <taxon>Acari</taxon>
        <taxon>Parasitiformes</taxon>
        <taxon>Ixodida</taxon>
        <taxon>Ixodoidea</taxon>
        <taxon>Ixodidae</taxon>
        <taxon>Ixodinae</taxon>
        <taxon>Ixodes</taxon>
    </lineage>
</organism>
<dbReference type="EMBL" id="ABJB010961533">
    <property type="status" value="NOT_ANNOTATED_CDS"/>
    <property type="molecule type" value="Genomic_DNA"/>
</dbReference>
<evidence type="ECO:0000313" key="2">
    <source>
        <dbReference type="EnsemblMetazoa" id="ISCW017492-PA"/>
    </source>
</evidence>
<reference evidence="2" key="2">
    <citation type="submission" date="2020-05" db="UniProtKB">
        <authorList>
            <consortium name="EnsemblMetazoa"/>
        </authorList>
    </citation>
    <scope>IDENTIFICATION</scope>
    <source>
        <strain evidence="2">wikel</strain>
    </source>
</reference>
<dbReference type="InParanoid" id="B7PA63"/>